<feature type="transmembrane region" description="Helical" evidence="1">
    <location>
        <begin position="115"/>
        <end position="134"/>
    </location>
</feature>
<evidence type="ECO:0000256" key="1">
    <source>
        <dbReference type="SAM" id="Phobius"/>
    </source>
</evidence>
<keyword evidence="3" id="KW-1185">Reference proteome</keyword>
<organism evidence="2 3">
    <name type="scientific">Clonostachys solani</name>
    <dbReference type="NCBI Taxonomy" id="160281"/>
    <lineage>
        <taxon>Eukaryota</taxon>
        <taxon>Fungi</taxon>
        <taxon>Dikarya</taxon>
        <taxon>Ascomycota</taxon>
        <taxon>Pezizomycotina</taxon>
        <taxon>Sordariomycetes</taxon>
        <taxon>Hypocreomycetidae</taxon>
        <taxon>Hypocreales</taxon>
        <taxon>Bionectriaceae</taxon>
        <taxon>Clonostachys</taxon>
    </lineage>
</organism>
<dbReference type="AlphaFoldDB" id="A0A9N9Z7Y4"/>
<protein>
    <submittedName>
        <fullName evidence="2">Uncharacterized protein</fullName>
    </submittedName>
</protein>
<comment type="caution">
    <text evidence="2">The sequence shown here is derived from an EMBL/GenBank/DDBJ whole genome shotgun (WGS) entry which is preliminary data.</text>
</comment>
<gene>
    <name evidence="2" type="ORF">CSOL1703_00002536</name>
</gene>
<dbReference type="Proteomes" id="UP000775872">
    <property type="component" value="Unassembled WGS sequence"/>
</dbReference>
<sequence>MRNTYQMILRPGEKAVIDQDLTNWIKVQPYAPLKDDTETCGGYGGRVCFRSFPGQGKTIITKSSLAIHLLSFAMGGHTLLEKPNLSVPSQWVESLTQQLPIKWTRLSGSMVAKTLRAALTFGVLGNGFLLYVLVASANMSFVLNTAYRMEEEHEVHRSRGFIWLASAASI</sequence>
<keyword evidence="1" id="KW-0812">Transmembrane</keyword>
<reference evidence="2 3" key="2">
    <citation type="submission" date="2021-10" db="EMBL/GenBank/DDBJ databases">
        <authorList>
            <person name="Piombo E."/>
        </authorList>
    </citation>
    <scope>NUCLEOTIDE SEQUENCE [LARGE SCALE GENOMIC DNA]</scope>
</reference>
<evidence type="ECO:0000313" key="2">
    <source>
        <dbReference type="EMBL" id="CAH0050563.1"/>
    </source>
</evidence>
<name>A0A9N9Z7Y4_9HYPO</name>
<accession>A0A9N9Z7Y4</accession>
<proteinExistence type="predicted"/>
<keyword evidence="1" id="KW-1133">Transmembrane helix</keyword>
<keyword evidence="1" id="KW-0472">Membrane</keyword>
<dbReference type="EMBL" id="CABFOC020000035">
    <property type="protein sequence ID" value="CAH0050563.1"/>
    <property type="molecule type" value="Genomic_DNA"/>
</dbReference>
<reference evidence="3" key="1">
    <citation type="submission" date="2019-06" db="EMBL/GenBank/DDBJ databases">
        <authorList>
            <person name="Broberg M."/>
        </authorList>
    </citation>
    <scope>NUCLEOTIDE SEQUENCE [LARGE SCALE GENOMIC DNA]</scope>
</reference>
<evidence type="ECO:0000313" key="3">
    <source>
        <dbReference type="Proteomes" id="UP000775872"/>
    </source>
</evidence>